<keyword evidence="2" id="KW-1185">Reference proteome</keyword>
<dbReference type="OrthoDB" id="3563049at2759"/>
<dbReference type="InterPro" id="IPR036397">
    <property type="entry name" value="RNaseH_sf"/>
</dbReference>
<proteinExistence type="predicted"/>
<comment type="caution">
    <text evidence="1">The sequence shown here is derived from an EMBL/GenBank/DDBJ whole genome shotgun (WGS) entry which is preliminary data.</text>
</comment>
<sequence length="217" mass="25597">MKSIKEDFDPLTLKKIDHFHFPPWKRNTPYKINISKLAKEDIAIVYNLIFKYRYKNTITIYTNTSSTLNGIEIDIRIAIILSNNQISYQKTINIEMNQLIYNNKLLKITRTIEYTNSIAQPNEKFKIYSNNQTGLYQLKIPSDTSNQIYQIRAIKAIETFLRKETEISFNWILKYTFIKENELVDTLTKEATKQKSSSNEINFASLEMDIKRTKSKK</sequence>
<dbReference type="Proteomes" id="UP001152300">
    <property type="component" value="Unassembled WGS sequence"/>
</dbReference>
<dbReference type="Gene3D" id="3.30.420.10">
    <property type="entry name" value="Ribonuclease H-like superfamily/Ribonuclease H"/>
    <property type="match status" value="1"/>
</dbReference>
<dbReference type="InterPro" id="IPR050092">
    <property type="entry name" value="RNase_H"/>
</dbReference>
<protein>
    <submittedName>
        <fullName evidence="1">Uncharacterized protein</fullName>
    </submittedName>
</protein>
<dbReference type="AlphaFoldDB" id="A0A9X0AH59"/>
<dbReference type="GO" id="GO:0003676">
    <property type="term" value="F:nucleic acid binding"/>
    <property type="evidence" value="ECO:0007669"/>
    <property type="project" value="InterPro"/>
</dbReference>
<reference evidence="1" key="1">
    <citation type="submission" date="2022-11" db="EMBL/GenBank/DDBJ databases">
        <title>Genome Resource of Sclerotinia nivalis Strain SnTB1, a Plant Pathogen Isolated from American Ginseng.</title>
        <authorList>
            <person name="Fan S."/>
        </authorList>
    </citation>
    <scope>NUCLEOTIDE SEQUENCE</scope>
    <source>
        <strain evidence="1">SnTB1</strain>
    </source>
</reference>
<dbReference type="PANTHER" id="PTHR10642:SF26">
    <property type="entry name" value="RIBONUCLEASE H1"/>
    <property type="match status" value="1"/>
</dbReference>
<dbReference type="GO" id="GO:0004523">
    <property type="term" value="F:RNA-DNA hybrid ribonuclease activity"/>
    <property type="evidence" value="ECO:0007669"/>
    <property type="project" value="TreeGrafter"/>
</dbReference>
<evidence type="ECO:0000313" key="2">
    <source>
        <dbReference type="Proteomes" id="UP001152300"/>
    </source>
</evidence>
<dbReference type="PANTHER" id="PTHR10642">
    <property type="entry name" value="RIBONUCLEASE H1"/>
    <property type="match status" value="1"/>
</dbReference>
<dbReference type="GO" id="GO:0043137">
    <property type="term" value="P:DNA replication, removal of RNA primer"/>
    <property type="evidence" value="ECO:0007669"/>
    <property type="project" value="TreeGrafter"/>
</dbReference>
<dbReference type="EMBL" id="JAPEIS010000010">
    <property type="protein sequence ID" value="KAJ8062711.1"/>
    <property type="molecule type" value="Genomic_DNA"/>
</dbReference>
<accession>A0A9X0AH59</accession>
<organism evidence="1 2">
    <name type="scientific">Sclerotinia nivalis</name>
    <dbReference type="NCBI Taxonomy" id="352851"/>
    <lineage>
        <taxon>Eukaryota</taxon>
        <taxon>Fungi</taxon>
        <taxon>Dikarya</taxon>
        <taxon>Ascomycota</taxon>
        <taxon>Pezizomycotina</taxon>
        <taxon>Leotiomycetes</taxon>
        <taxon>Helotiales</taxon>
        <taxon>Sclerotiniaceae</taxon>
        <taxon>Sclerotinia</taxon>
    </lineage>
</organism>
<evidence type="ECO:0000313" key="1">
    <source>
        <dbReference type="EMBL" id="KAJ8062711.1"/>
    </source>
</evidence>
<gene>
    <name evidence="1" type="ORF">OCU04_009231</name>
</gene>
<name>A0A9X0AH59_9HELO</name>